<dbReference type="AlphaFoldDB" id="A0A671G291"/>
<dbReference type="InterPro" id="IPR048026">
    <property type="entry name" value="CCNB1_first_cyclin-box"/>
</dbReference>
<evidence type="ECO:0000256" key="3">
    <source>
        <dbReference type="ARBA" id="ARBA00022618"/>
    </source>
</evidence>
<name>A0A671G291_RHIFE</name>
<protein>
    <recommendedName>
        <fullName evidence="7">G2/mitotic-specific cyclin-B1</fullName>
    </recommendedName>
</protein>
<dbReference type="InterPro" id="IPR013763">
    <property type="entry name" value="Cyclin-like_dom"/>
</dbReference>
<feature type="domain" description="Cyclin-like" evidence="11">
    <location>
        <begin position="201"/>
        <end position="285"/>
    </location>
</feature>
<evidence type="ECO:0000256" key="1">
    <source>
        <dbReference type="ARBA" id="ARBA00003222"/>
    </source>
</evidence>
<feature type="domain" description="Cyclin-like" evidence="11">
    <location>
        <begin position="298"/>
        <end position="379"/>
    </location>
</feature>
<gene>
    <name evidence="14" type="primary">CCNB1</name>
    <name evidence="13" type="ORF">mRhiFer1_002365</name>
</gene>
<dbReference type="PANTHER" id="PTHR10177">
    <property type="entry name" value="CYCLINS"/>
    <property type="match status" value="1"/>
</dbReference>
<accession>A0A671G291</accession>
<proteinExistence type="inferred from homology"/>
<dbReference type="SMART" id="SM01332">
    <property type="entry name" value="Cyclin_C"/>
    <property type="match status" value="1"/>
</dbReference>
<evidence type="ECO:0000259" key="11">
    <source>
        <dbReference type="SMART" id="SM00385"/>
    </source>
</evidence>
<evidence type="ECO:0000313" key="15">
    <source>
        <dbReference type="Proteomes" id="UP000472240"/>
    </source>
</evidence>
<dbReference type="GO" id="GO:0016538">
    <property type="term" value="F:cyclin-dependent protein serine/threonine kinase regulator activity"/>
    <property type="evidence" value="ECO:0007669"/>
    <property type="project" value="InterPro"/>
</dbReference>
<dbReference type="Proteomes" id="UP000585614">
    <property type="component" value="Unassembled WGS sequence"/>
</dbReference>
<keyword evidence="4" id="KW-0498">Mitosis</keyword>
<dbReference type="PROSITE" id="PS00292">
    <property type="entry name" value="CYCLINS"/>
    <property type="match status" value="1"/>
</dbReference>
<evidence type="ECO:0000256" key="9">
    <source>
        <dbReference type="RuleBase" id="RU000383"/>
    </source>
</evidence>
<dbReference type="EMBL" id="JACAGC010000007">
    <property type="protein sequence ID" value="KAF6356685.1"/>
    <property type="molecule type" value="Genomic_DNA"/>
</dbReference>
<dbReference type="FunFam" id="1.10.472.10:FF:000027">
    <property type="entry name" value="G2/mitotic-specific cyclin-B1"/>
    <property type="match status" value="1"/>
</dbReference>
<evidence type="ECO:0000256" key="4">
    <source>
        <dbReference type="ARBA" id="ARBA00022776"/>
    </source>
</evidence>
<reference evidence="14 15" key="2">
    <citation type="journal article" date="2018" name="Annu Rev Anim Biosci">
        <title>Bat Biology, Genomes, and the Bat1K Project: To Generate Chromosome-Level Genomes for All Living Bat Species.</title>
        <authorList>
            <person name="Teeling E.C."/>
            <person name="Vernes S.C."/>
            <person name="Davalos L.M."/>
            <person name="Ray D.A."/>
            <person name="Gilbert M.T.P."/>
            <person name="Myers E."/>
        </authorList>
    </citation>
    <scope>NUCLEOTIDE SEQUENCE</scope>
</reference>
<dbReference type="CTD" id="891"/>
<feature type="region of interest" description="Disordered" evidence="10">
    <location>
        <begin position="85"/>
        <end position="126"/>
    </location>
</feature>
<dbReference type="SMART" id="SM00385">
    <property type="entry name" value="CYCLIN"/>
    <property type="match status" value="2"/>
</dbReference>
<evidence type="ECO:0000313" key="14">
    <source>
        <dbReference type="Ensembl" id="ENSRFEP00010030063.1"/>
    </source>
</evidence>
<dbReference type="InterPro" id="IPR004367">
    <property type="entry name" value="Cyclin_C-dom"/>
</dbReference>
<evidence type="ECO:0000256" key="7">
    <source>
        <dbReference type="ARBA" id="ARBA00035702"/>
    </source>
</evidence>
<dbReference type="InterPro" id="IPR006671">
    <property type="entry name" value="Cyclin_N"/>
</dbReference>
<evidence type="ECO:0000313" key="13">
    <source>
        <dbReference type="EMBL" id="KAF6356685.1"/>
    </source>
</evidence>
<evidence type="ECO:0000259" key="12">
    <source>
        <dbReference type="SMART" id="SM01332"/>
    </source>
</evidence>
<evidence type="ECO:0000256" key="8">
    <source>
        <dbReference type="ARBA" id="ARBA00046806"/>
    </source>
</evidence>
<dbReference type="OrthoDB" id="5590282at2759"/>
<evidence type="ECO:0000256" key="2">
    <source>
        <dbReference type="ARBA" id="ARBA00006955"/>
    </source>
</evidence>
<dbReference type="PIRSF" id="PIRSF001771">
    <property type="entry name" value="Cyclin_A_B_D_E"/>
    <property type="match status" value="1"/>
</dbReference>
<comment type="similarity">
    <text evidence="2">Belongs to the cyclin family. Cyclin AB subfamily.</text>
</comment>
<reference evidence="14 15" key="3">
    <citation type="submission" date="2018-12" db="EMBL/GenBank/DDBJ databases">
        <title>G10K-VGP greater horseshoe bat female genome, primary haplotype.</title>
        <authorList>
            <person name="Teeling E."/>
            <person name="Myers G."/>
            <person name="Vernes S."/>
            <person name="Pippel M."/>
            <person name="Winkler S."/>
            <person name="Fedrigo O."/>
            <person name="Rhie A."/>
            <person name="Koren S."/>
            <person name="Phillippy A."/>
            <person name="Lewin H."/>
            <person name="Damas J."/>
            <person name="Howe K."/>
            <person name="Mountcastle J."/>
            <person name="Jarvis E.D."/>
        </authorList>
    </citation>
    <scope>NUCLEOTIDE SEQUENCE [LARGE SCALE GENOMIC DNA]</scope>
</reference>
<dbReference type="RefSeq" id="XP_032965676.1">
    <property type="nucleotide sequence ID" value="XM_033109785.1"/>
</dbReference>
<dbReference type="InterPro" id="IPR048258">
    <property type="entry name" value="Cyclins_cyclin-box"/>
</dbReference>
<dbReference type="GO" id="GO:0044772">
    <property type="term" value="P:mitotic cell cycle phase transition"/>
    <property type="evidence" value="ECO:0007669"/>
    <property type="project" value="InterPro"/>
</dbReference>
<dbReference type="CDD" id="cd20569">
    <property type="entry name" value="CYCLIN_CCNB1_rpt2"/>
    <property type="match status" value="1"/>
</dbReference>
<feature type="domain" description="Cyclin C-terminal" evidence="12">
    <location>
        <begin position="294"/>
        <end position="412"/>
    </location>
</feature>
<evidence type="ECO:0000313" key="16">
    <source>
        <dbReference type="Proteomes" id="UP000585614"/>
    </source>
</evidence>
<keyword evidence="5 9" id="KW-0195">Cyclin</keyword>
<dbReference type="InterPro" id="IPR039361">
    <property type="entry name" value="Cyclin"/>
</dbReference>
<reference evidence="14 15" key="1">
    <citation type="journal article" date="2015" name="Annu Rev Anim Biosci">
        <title>The Genome 10K Project: a way forward.</title>
        <authorList>
            <person name="Koepfli K.P."/>
            <person name="Paten B."/>
            <person name="O'Brien S.J."/>
            <person name="Koepfli K.P."/>
            <person name="Paten B."/>
            <person name="Antunes A."/>
            <person name="Belov K."/>
            <person name="Bustamante C."/>
            <person name="Castoe T.A."/>
            <person name="Clawson H."/>
            <person name="Crawford A.J."/>
            <person name="Diekhans M."/>
            <person name="Distel D."/>
            <person name="Durbin R."/>
            <person name="Earl D."/>
            <person name="Fujita M.K."/>
            <person name="Gamble T."/>
            <person name="Georges A."/>
            <person name="Gemmell N."/>
            <person name="Gilbert M.T."/>
            <person name="Graves J.M."/>
            <person name="Green R.E."/>
            <person name="Hickey G."/>
            <person name="Jarvis E.D."/>
            <person name="Johnson W."/>
            <person name="Komissarov A."/>
            <person name="Korf I."/>
            <person name="Kuhn R."/>
            <person name="Larkin D.M."/>
            <person name="Lewin H."/>
            <person name="Lopez J.V."/>
            <person name="Ma J."/>
            <person name="Marques-Bonet T."/>
            <person name="Miller W."/>
            <person name="Murphy R."/>
            <person name="Pevzner P."/>
            <person name="Shapiro B."/>
            <person name="Steiner C."/>
            <person name="Tamazian G."/>
            <person name="Venkatesh B."/>
            <person name="Wang J."/>
            <person name="Wayne R."/>
            <person name="Wiley E."/>
            <person name="Yang H."/>
            <person name="Zhang G."/>
            <person name="Haussler D."/>
            <person name="Ryder O."/>
            <person name="O'Brien S.J."/>
        </authorList>
    </citation>
    <scope>NUCLEOTIDE SEQUENCE</scope>
</reference>
<organism evidence="14 15">
    <name type="scientific">Rhinolophus ferrumequinum</name>
    <name type="common">Greater horseshoe bat</name>
    <dbReference type="NCBI Taxonomy" id="59479"/>
    <lineage>
        <taxon>Eukaryota</taxon>
        <taxon>Metazoa</taxon>
        <taxon>Chordata</taxon>
        <taxon>Craniata</taxon>
        <taxon>Vertebrata</taxon>
        <taxon>Euteleostomi</taxon>
        <taxon>Mammalia</taxon>
        <taxon>Eutheria</taxon>
        <taxon>Laurasiatheria</taxon>
        <taxon>Chiroptera</taxon>
        <taxon>Yinpterochiroptera</taxon>
        <taxon>Rhinolophoidea</taxon>
        <taxon>Rhinolophidae</taxon>
        <taxon>Rhinolophinae</taxon>
        <taxon>Rhinolophus</taxon>
    </lineage>
</organism>
<reference evidence="13 16" key="4">
    <citation type="journal article" date="2020" name="Nature">
        <title>Six reference-quality genomes reveal evolution of bat adaptations.</title>
        <authorList>
            <person name="Jebb D."/>
            <person name="Huang Z."/>
            <person name="Pippel M."/>
            <person name="Hughes G.M."/>
            <person name="Lavrichenko K."/>
            <person name="Devanna P."/>
            <person name="Winkler S."/>
            <person name="Jermiin L.S."/>
            <person name="Skirmuntt E.C."/>
            <person name="Katzourakis A."/>
            <person name="Burkitt-Gray L."/>
            <person name="Ray D.A."/>
            <person name="Sullivan K.A.M."/>
            <person name="Roscito J.G."/>
            <person name="Kirilenko B.M."/>
            <person name="Davalos L.M."/>
            <person name="Corthals A.P."/>
            <person name="Power M.L."/>
            <person name="Jones G."/>
            <person name="Ransome R.D."/>
            <person name="Dechmann D.K.N."/>
            <person name="Locatelli A.G."/>
            <person name="Puechmaille S.J."/>
            <person name="Fedrigo O."/>
            <person name="Jarvis E.D."/>
            <person name="Hiller M."/>
            <person name="Vernes S.C."/>
            <person name="Myers E.W."/>
            <person name="Teeling E.C."/>
        </authorList>
    </citation>
    <scope>NUCLEOTIDE SEQUENCE [LARGE SCALE GENOMIC DNA]</scope>
    <source>
        <strain evidence="13">MRhiFer1</strain>
        <tissue evidence="13">Lung</tissue>
    </source>
</reference>
<evidence type="ECO:0000256" key="6">
    <source>
        <dbReference type="ARBA" id="ARBA00023306"/>
    </source>
</evidence>
<evidence type="ECO:0000256" key="5">
    <source>
        <dbReference type="ARBA" id="ARBA00023127"/>
    </source>
</evidence>
<reference evidence="14" key="5">
    <citation type="submission" date="2025-05" db="UniProtKB">
        <authorList>
            <consortium name="Ensembl"/>
        </authorList>
    </citation>
    <scope>IDENTIFICATION</scope>
</reference>
<dbReference type="InterPro" id="IPR046965">
    <property type="entry name" value="Cyclin_A/B-like"/>
</dbReference>
<dbReference type="InterPro" id="IPR036915">
    <property type="entry name" value="Cyclin-like_sf"/>
</dbReference>
<dbReference type="GeneTree" id="ENSGT00940000154586"/>
<dbReference type="Gene3D" id="1.10.472.10">
    <property type="entry name" value="Cyclin-like"/>
    <property type="match status" value="2"/>
</dbReference>
<evidence type="ECO:0000256" key="10">
    <source>
        <dbReference type="SAM" id="MobiDB-lite"/>
    </source>
</evidence>
<dbReference type="SUPFAM" id="SSF47954">
    <property type="entry name" value="Cyclin-like"/>
    <property type="match status" value="2"/>
</dbReference>
<dbReference type="Ensembl" id="ENSRFET00010032614.1">
    <property type="protein sequence ID" value="ENSRFEP00010030063.1"/>
    <property type="gene ID" value="ENSRFEG00010019903.1"/>
</dbReference>
<feature type="region of interest" description="Disordered" evidence="10">
    <location>
        <begin position="24"/>
        <end position="60"/>
    </location>
</feature>
<dbReference type="Pfam" id="PF02984">
    <property type="entry name" value="Cyclin_C"/>
    <property type="match status" value="1"/>
</dbReference>
<comment type="function">
    <text evidence="1">Essential for the control of the cell cycle at the G2/M (mitosis) transition.</text>
</comment>
<dbReference type="Pfam" id="PF00134">
    <property type="entry name" value="Cyclin_N"/>
    <property type="match status" value="1"/>
</dbReference>
<keyword evidence="6" id="KW-0131">Cell cycle</keyword>
<dbReference type="KEGG" id="rfq:117024444"/>
<keyword evidence="15" id="KW-1185">Reference proteome</keyword>
<dbReference type="GeneID" id="117024444"/>
<dbReference type="Proteomes" id="UP000472240">
    <property type="component" value="Chromosome 7"/>
</dbReference>
<comment type="subunit">
    <text evidence="8">Interacts with the CDC2 protein kinase to form a serine/threonine kinase holoenzyme complex also known as maturation promoting factor (MPF). The cyclin subunit imparts substrate specificity to the complex. Binds HEI10. Interacts with catalytically active RALBP1 and CDC2 during mitosis to form an endocytotic complex during interphase. Interacts with CCNF; interaction is required for nuclear localization. Interacts with CDK5RAP3. Interacts with RFPL4A and UBE2A. Interacts with INCA1.</text>
</comment>
<dbReference type="GO" id="GO:0051301">
    <property type="term" value="P:cell division"/>
    <property type="evidence" value="ECO:0007669"/>
    <property type="project" value="UniProtKB-KW"/>
</dbReference>
<keyword evidence="3" id="KW-0132">Cell division</keyword>
<sequence length="427" mass="47802">MAFRVTRNTKINAENKAKISMAGAKRVPVATAAASKPGLRPRMALGDIGNKVSEQPQSKLPLKKEAKTLAAGKVVAKKLPKPLEKGLEPMPVLEPAQEPEPEPVKEEKLSPEPILVDTPSPSPMETSGCAPAEEYLCQAFSDVLLAVNDVDAEDGADPNLCSEYVKDIYTYLRQLEEEQAVRPKYLLGREVTGNMRAILIDWLVQVQMKFRLLQETMYMTVSIIDRFMQNNCVPKKMLQLVGVTGMFIASKYEEMYPPEIGDFAFVTDNTYTKLQIRQMEMKILRALNFSLGRPLPLHFLRRASKIGEVDVEQHTLAKYLMELTMLDYDMVHFPPSQIAAGAFCLAMKILDNGEWTPTLQHYLSYTEESLLLVMQHLAKNIVMVNRGLTKHMTIKNKYSTSKQAKISTLAQLNSALVQDLAKAVAKV</sequence>
<dbReference type="CDD" id="cd20565">
    <property type="entry name" value="CYCLIN_CCNB1_rpt1"/>
    <property type="match status" value="1"/>
</dbReference>